<evidence type="ECO:0000259" key="7">
    <source>
        <dbReference type="PROSITE" id="PS51000"/>
    </source>
</evidence>
<dbReference type="PROSITE" id="PS00894">
    <property type="entry name" value="HTH_DEOR_1"/>
    <property type="match status" value="1"/>
</dbReference>
<keyword evidence="5" id="KW-0804">Transcription</keyword>
<dbReference type="RefSeq" id="WP_349639610.1">
    <property type="nucleotide sequence ID" value="NZ_CP090958.1"/>
</dbReference>
<dbReference type="PANTHER" id="PTHR30363:SF4">
    <property type="entry name" value="GLYCEROL-3-PHOSPHATE REGULON REPRESSOR"/>
    <property type="match status" value="1"/>
</dbReference>
<dbReference type="CDD" id="cd00090">
    <property type="entry name" value="HTH_ARSR"/>
    <property type="match status" value="1"/>
</dbReference>
<dbReference type="InterPro" id="IPR018356">
    <property type="entry name" value="Tscrpt_reg_HTH_DeoR_CS"/>
</dbReference>
<dbReference type="Proteomes" id="UP001209083">
    <property type="component" value="Chromosome"/>
</dbReference>
<dbReference type="PANTHER" id="PTHR30363">
    <property type="entry name" value="HTH-TYPE TRANSCRIPTIONAL REGULATOR SRLR-RELATED"/>
    <property type="match status" value="1"/>
</dbReference>
<dbReference type="InterPro" id="IPR036388">
    <property type="entry name" value="WH-like_DNA-bd_sf"/>
</dbReference>
<gene>
    <name evidence="8" type="ORF">LWF01_03245</name>
</gene>
<evidence type="ECO:0000256" key="3">
    <source>
        <dbReference type="ARBA" id="ARBA00023015"/>
    </source>
</evidence>
<sequence length="256" mass="27408">MQQRRARIVDLVLERGEATAKDLSQALAVSGATVHRDIEVLVDEKLLHRRRGVVLAPPEAQVQAILAYRLRSEMPVKIAIAQAALPYVADARTVLMDDSTTCLPLFEERCASGETVQIVTNYVRGARAIGGLPSAEVHMLPGLYNAKLDAVFGAATIEAVSKWHADVAVFSVPAVSDGRLFHLLPDSAEIKRAMIAAARTKVVLVDSSKIGRTGPHVICQAADIDVAVVDARAPAGEIQVLRDAGVEVVIVKEVNS</sequence>
<reference evidence="8 9" key="1">
    <citation type="submission" date="2023-05" db="EMBL/GenBank/DDBJ databases">
        <title>Lithophilousrod everest ZFBP1038 complete genpme.</title>
        <authorList>
            <person name="Tian M."/>
        </authorList>
    </citation>
    <scope>NUCLEOTIDE SEQUENCE [LARGE SCALE GENOMIC DNA]</scope>
    <source>
        <strain evidence="8 9">ZFBP1038</strain>
    </source>
</reference>
<keyword evidence="4 8" id="KW-0238">DNA-binding</keyword>
<dbReference type="Pfam" id="PF08220">
    <property type="entry name" value="HTH_DeoR"/>
    <property type="match status" value="1"/>
</dbReference>
<dbReference type="InterPro" id="IPR037171">
    <property type="entry name" value="NagB/RpiA_transferase-like"/>
</dbReference>
<name>A0ABY8QX12_9MICO</name>
<evidence type="ECO:0000256" key="5">
    <source>
        <dbReference type="ARBA" id="ARBA00023163"/>
    </source>
</evidence>
<dbReference type="InterPro" id="IPR014036">
    <property type="entry name" value="DeoR-like_C"/>
</dbReference>
<feature type="domain" description="HTH deoR-type" evidence="7">
    <location>
        <begin position="1"/>
        <end position="56"/>
    </location>
</feature>
<dbReference type="SMART" id="SM00420">
    <property type="entry name" value="HTH_DEOR"/>
    <property type="match status" value="1"/>
</dbReference>
<dbReference type="InterPro" id="IPR001034">
    <property type="entry name" value="DeoR_HTH"/>
</dbReference>
<evidence type="ECO:0000313" key="8">
    <source>
        <dbReference type="EMBL" id="WGW12804.1"/>
    </source>
</evidence>
<evidence type="ECO:0000313" key="9">
    <source>
        <dbReference type="Proteomes" id="UP001209083"/>
    </source>
</evidence>
<proteinExistence type="predicted"/>
<organism evidence="8 9">
    <name type="scientific">Saxibacter everestensis</name>
    <dbReference type="NCBI Taxonomy" id="2909229"/>
    <lineage>
        <taxon>Bacteria</taxon>
        <taxon>Bacillati</taxon>
        <taxon>Actinomycetota</taxon>
        <taxon>Actinomycetes</taxon>
        <taxon>Micrococcales</taxon>
        <taxon>Brevibacteriaceae</taxon>
        <taxon>Saxibacter</taxon>
    </lineage>
</organism>
<dbReference type="InterPro" id="IPR050313">
    <property type="entry name" value="Carb_Metab_HTH_regulators"/>
</dbReference>
<dbReference type="GO" id="GO:0003677">
    <property type="term" value="F:DNA binding"/>
    <property type="evidence" value="ECO:0007669"/>
    <property type="project" value="UniProtKB-KW"/>
</dbReference>
<evidence type="ECO:0000256" key="4">
    <source>
        <dbReference type="ARBA" id="ARBA00023125"/>
    </source>
</evidence>
<evidence type="ECO:0000256" key="6">
    <source>
        <dbReference type="ARBA" id="ARBA00024937"/>
    </source>
</evidence>
<dbReference type="EMBL" id="CP090958">
    <property type="protein sequence ID" value="WGW12804.1"/>
    <property type="molecule type" value="Genomic_DNA"/>
</dbReference>
<dbReference type="SUPFAM" id="SSF100950">
    <property type="entry name" value="NagB/RpiA/CoA transferase-like"/>
    <property type="match status" value="1"/>
</dbReference>
<evidence type="ECO:0000256" key="1">
    <source>
        <dbReference type="ARBA" id="ARBA00021390"/>
    </source>
</evidence>
<dbReference type="SUPFAM" id="SSF46785">
    <property type="entry name" value="Winged helix' DNA-binding domain"/>
    <property type="match status" value="1"/>
</dbReference>
<evidence type="ECO:0000256" key="2">
    <source>
        <dbReference type="ARBA" id="ARBA00022491"/>
    </source>
</evidence>
<dbReference type="PROSITE" id="PS51000">
    <property type="entry name" value="HTH_DEOR_2"/>
    <property type="match status" value="1"/>
</dbReference>
<dbReference type="InterPro" id="IPR036390">
    <property type="entry name" value="WH_DNA-bd_sf"/>
</dbReference>
<dbReference type="SMART" id="SM01134">
    <property type="entry name" value="DeoRC"/>
    <property type="match status" value="1"/>
</dbReference>
<dbReference type="Gene3D" id="1.10.10.10">
    <property type="entry name" value="Winged helix-like DNA-binding domain superfamily/Winged helix DNA-binding domain"/>
    <property type="match status" value="1"/>
</dbReference>
<accession>A0ABY8QX12</accession>
<dbReference type="InterPro" id="IPR011991">
    <property type="entry name" value="ArsR-like_HTH"/>
</dbReference>
<keyword evidence="3" id="KW-0805">Transcription regulation</keyword>
<keyword evidence="9" id="KW-1185">Reference proteome</keyword>
<protein>
    <recommendedName>
        <fullName evidence="1">Lactose phosphotransferase system repressor</fullName>
    </recommendedName>
</protein>
<dbReference type="Pfam" id="PF00455">
    <property type="entry name" value="DeoRC"/>
    <property type="match status" value="1"/>
</dbReference>
<keyword evidence="2" id="KW-0678">Repressor</keyword>
<comment type="function">
    <text evidence="6">Repressor of the lactose catabolism operon. Galactose-6-phosphate is the inducer.</text>
</comment>